<organism evidence="2">
    <name type="scientific">Woronichinia naegeliana WA131</name>
    <dbReference type="NCBI Taxonomy" id="2824559"/>
    <lineage>
        <taxon>Bacteria</taxon>
        <taxon>Bacillati</taxon>
        <taxon>Cyanobacteriota</taxon>
        <taxon>Cyanophyceae</taxon>
        <taxon>Synechococcales</taxon>
        <taxon>Coelosphaeriaceae</taxon>
        <taxon>Woronichinia</taxon>
    </lineage>
</organism>
<feature type="domain" description="DUF5615" evidence="1">
    <location>
        <begin position="1"/>
        <end position="107"/>
    </location>
</feature>
<sequence>MKIWIYAQLPPTLANWLNTNFEVEAISLKELGLRDAKDTEIFEVARQSNAVIMTKDSDFIDLVCRLGTPPQILWLTCGNVTNRNLQKLLSLTLAQALMELKQGENIVEINQINLA</sequence>
<dbReference type="EMBL" id="CP073041">
    <property type="protein sequence ID" value="UXE63346.1"/>
    <property type="molecule type" value="Genomic_DNA"/>
</dbReference>
<proteinExistence type="predicted"/>
<dbReference type="Pfam" id="PF18480">
    <property type="entry name" value="DUF5615"/>
    <property type="match status" value="1"/>
</dbReference>
<dbReference type="InterPro" id="IPR041049">
    <property type="entry name" value="DUF5615"/>
</dbReference>
<protein>
    <submittedName>
        <fullName evidence="2">DUF5615 family PIN-like protein</fullName>
    </submittedName>
</protein>
<dbReference type="Proteomes" id="UP001065613">
    <property type="component" value="Chromosome"/>
</dbReference>
<evidence type="ECO:0000259" key="1">
    <source>
        <dbReference type="Pfam" id="PF18480"/>
    </source>
</evidence>
<accession>A0A977L0K1</accession>
<evidence type="ECO:0000313" key="2">
    <source>
        <dbReference type="EMBL" id="UXE63346.1"/>
    </source>
</evidence>
<name>A0A977L0K1_9CYAN</name>
<gene>
    <name evidence="2" type="ORF">KA717_12350</name>
</gene>
<dbReference type="KEGG" id="wna:KA717_12350"/>
<dbReference type="AlphaFoldDB" id="A0A977L0K1"/>
<reference evidence="2" key="1">
    <citation type="submission" date="2021-04" db="EMBL/GenBank/DDBJ databases">
        <title>Genome sequence of Woronichinia naegeliana from Washington state freshwater lake bloom.</title>
        <authorList>
            <person name="Dreher T.W."/>
        </authorList>
    </citation>
    <scope>NUCLEOTIDE SEQUENCE</scope>
    <source>
        <strain evidence="2">WA131</strain>
    </source>
</reference>